<dbReference type="Gene3D" id="3.40.50.10310">
    <property type="entry name" value="Creatininase"/>
    <property type="match status" value="1"/>
</dbReference>
<dbReference type="OrthoDB" id="9801445at2"/>
<keyword evidence="7" id="KW-1185">Reference proteome</keyword>
<sequence>MNVAQMNWRDIEAAAARDPRCILPIGSTEQHAQLSVCVDLILAERVATEAASPLNVPVFPVMPYGLAPYFKDFPGTISLRVETLMAVVRDIIASLRQAGFTQILIVNGHGGNNPVGALAQELMAEYGDVSIKFHNWWNAPLTWAKIQSIDTTGSHANWMENFPWTRLAHAPAPEGEKPMVDMAMMKACPPAQTRVLLKDGSFGGPWQRPDTEMQAIWEVGVAETRAALEGPWAEFGND</sequence>
<evidence type="ECO:0000256" key="5">
    <source>
        <dbReference type="ARBA" id="ARBA00024029"/>
    </source>
</evidence>
<keyword evidence="3 6" id="KW-0378">Hydrolase</keyword>
<dbReference type="AlphaFoldDB" id="A0A420DTL7"/>
<dbReference type="GO" id="GO:0046872">
    <property type="term" value="F:metal ion binding"/>
    <property type="evidence" value="ECO:0007669"/>
    <property type="project" value="UniProtKB-KW"/>
</dbReference>
<reference evidence="6 7" key="1">
    <citation type="submission" date="2018-09" db="EMBL/GenBank/DDBJ databases">
        <title>Genomic Encyclopedia of Archaeal and Bacterial Type Strains, Phase II (KMG-II): from individual species to whole genera.</title>
        <authorList>
            <person name="Goeker M."/>
        </authorList>
    </citation>
    <scope>NUCLEOTIDE SEQUENCE [LARGE SCALE GENOMIC DNA]</scope>
    <source>
        <strain evidence="6 7">DSM 11458</strain>
    </source>
</reference>
<proteinExistence type="inferred from homology"/>
<dbReference type="PANTHER" id="PTHR35005">
    <property type="entry name" value="3-DEHYDRO-SCYLLO-INOSOSE HYDROLASE"/>
    <property type="match status" value="1"/>
</dbReference>
<protein>
    <submittedName>
        <fullName evidence="6">Creatinine amidohydrolase</fullName>
    </submittedName>
</protein>
<evidence type="ECO:0000313" key="7">
    <source>
        <dbReference type="Proteomes" id="UP000284407"/>
    </source>
</evidence>
<evidence type="ECO:0000256" key="1">
    <source>
        <dbReference type="ARBA" id="ARBA00001947"/>
    </source>
</evidence>
<comment type="similarity">
    <text evidence="5">Belongs to the creatininase superfamily.</text>
</comment>
<keyword evidence="4" id="KW-0862">Zinc</keyword>
<name>A0A420DTL7_9RHOB</name>
<evidence type="ECO:0000256" key="2">
    <source>
        <dbReference type="ARBA" id="ARBA00022723"/>
    </source>
</evidence>
<dbReference type="RefSeq" id="WP_025060902.1">
    <property type="nucleotide sequence ID" value="NZ_RAQK01000001.1"/>
</dbReference>
<dbReference type="GO" id="GO:0016811">
    <property type="term" value="F:hydrolase activity, acting on carbon-nitrogen (but not peptide) bonds, in linear amides"/>
    <property type="evidence" value="ECO:0007669"/>
    <property type="project" value="TreeGrafter"/>
</dbReference>
<comment type="caution">
    <text evidence="6">The sequence shown here is derived from an EMBL/GenBank/DDBJ whole genome shotgun (WGS) entry which is preliminary data.</text>
</comment>
<evidence type="ECO:0000256" key="4">
    <source>
        <dbReference type="ARBA" id="ARBA00022833"/>
    </source>
</evidence>
<dbReference type="InterPro" id="IPR003785">
    <property type="entry name" value="Creatininase/forma_Hydrolase"/>
</dbReference>
<dbReference type="SUPFAM" id="SSF102215">
    <property type="entry name" value="Creatininase"/>
    <property type="match status" value="1"/>
</dbReference>
<keyword evidence="2" id="KW-0479">Metal-binding</keyword>
<gene>
    <name evidence="6" type="ORF">C8N30_2124</name>
</gene>
<dbReference type="STRING" id="1443111.Z949_185"/>
<dbReference type="InterPro" id="IPR024087">
    <property type="entry name" value="Creatininase-like_sf"/>
</dbReference>
<dbReference type="EMBL" id="RAQK01000001">
    <property type="protein sequence ID" value="RKE97513.1"/>
    <property type="molecule type" value="Genomic_DNA"/>
</dbReference>
<dbReference type="GO" id="GO:0009231">
    <property type="term" value="P:riboflavin biosynthetic process"/>
    <property type="evidence" value="ECO:0007669"/>
    <property type="project" value="TreeGrafter"/>
</dbReference>
<evidence type="ECO:0000256" key="3">
    <source>
        <dbReference type="ARBA" id="ARBA00022801"/>
    </source>
</evidence>
<comment type="cofactor">
    <cofactor evidence="1">
        <name>Zn(2+)</name>
        <dbReference type="ChEBI" id="CHEBI:29105"/>
    </cofactor>
</comment>
<dbReference type="PANTHER" id="PTHR35005:SF1">
    <property type="entry name" value="2-AMINO-5-FORMYLAMINO-6-RIBOSYLAMINOPYRIMIDIN-4(3H)-ONE 5'-MONOPHOSPHATE DEFORMYLASE"/>
    <property type="match status" value="1"/>
</dbReference>
<dbReference type="Proteomes" id="UP000284407">
    <property type="component" value="Unassembled WGS sequence"/>
</dbReference>
<accession>A0A420DTL7</accession>
<dbReference type="Pfam" id="PF02633">
    <property type="entry name" value="Creatininase"/>
    <property type="match status" value="1"/>
</dbReference>
<organism evidence="6 7">
    <name type="scientific">Sulfitobacter guttiformis</name>
    <dbReference type="NCBI Taxonomy" id="74349"/>
    <lineage>
        <taxon>Bacteria</taxon>
        <taxon>Pseudomonadati</taxon>
        <taxon>Pseudomonadota</taxon>
        <taxon>Alphaproteobacteria</taxon>
        <taxon>Rhodobacterales</taxon>
        <taxon>Roseobacteraceae</taxon>
        <taxon>Sulfitobacter</taxon>
    </lineage>
</organism>
<evidence type="ECO:0000313" key="6">
    <source>
        <dbReference type="EMBL" id="RKE97513.1"/>
    </source>
</evidence>